<evidence type="ECO:0000259" key="2">
    <source>
        <dbReference type="PROSITE" id="PS50240"/>
    </source>
</evidence>
<dbReference type="Gene3D" id="2.40.10.10">
    <property type="entry name" value="Trypsin-like serine proteases"/>
    <property type="match status" value="1"/>
</dbReference>
<name>A0ABM0LVK1_SACKO</name>
<proteinExistence type="predicted"/>
<accession>A0ABM0LVK1</accession>
<dbReference type="PANTHER" id="PTHR24250:SF50">
    <property type="entry name" value="PEPTIDASE S1 DOMAIN-CONTAINING PROTEIN"/>
    <property type="match status" value="1"/>
</dbReference>
<gene>
    <name evidence="4" type="primary">LOC102809236</name>
</gene>
<dbReference type="RefSeq" id="XP_006811792.1">
    <property type="nucleotide sequence ID" value="XM_006811729.1"/>
</dbReference>
<dbReference type="GeneID" id="102809236"/>
<feature type="domain" description="Peptidase S1" evidence="2">
    <location>
        <begin position="1"/>
        <end position="120"/>
    </location>
</feature>
<reference evidence="4" key="1">
    <citation type="submission" date="2025-08" db="UniProtKB">
        <authorList>
            <consortium name="RefSeq"/>
        </authorList>
    </citation>
    <scope>IDENTIFICATION</scope>
    <source>
        <tissue evidence="4">Testes</tissue>
    </source>
</reference>
<dbReference type="InterPro" id="IPR043504">
    <property type="entry name" value="Peptidase_S1_PA_chymotrypsin"/>
</dbReference>
<dbReference type="Proteomes" id="UP000694865">
    <property type="component" value="Unplaced"/>
</dbReference>
<keyword evidence="1" id="KW-1015">Disulfide bond</keyword>
<evidence type="ECO:0000256" key="1">
    <source>
        <dbReference type="ARBA" id="ARBA00023157"/>
    </source>
</evidence>
<dbReference type="SUPFAM" id="SSF50494">
    <property type="entry name" value="Trypsin-like serine proteases"/>
    <property type="match status" value="1"/>
</dbReference>
<dbReference type="PROSITE" id="PS50240">
    <property type="entry name" value="TRYPSIN_DOM"/>
    <property type="match status" value="1"/>
</dbReference>
<sequence length="121" mass="13238">MLYARITSSSDWIQDTIRKVGYPDILHQVVVSILDGAACTTLYSNYGVSVTGTMLCVHDNRSSGVCFGDGDGPLVCKKSDGRWYLAGITSWIMGECASPYLPSGFARVTAARDWIDLFMEN</sequence>
<organism evidence="3 4">
    <name type="scientific">Saccoglossus kowalevskii</name>
    <name type="common">Acorn worm</name>
    <dbReference type="NCBI Taxonomy" id="10224"/>
    <lineage>
        <taxon>Eukaryota</taxon>
        <taxon>Metazoa</taxon>
        <taxon>Hemichordata</taxon>
        <taxon>Enteropneusta</taxon>
        <taxon>Harrimaniidae</taxon>
        <taxon>Saccoglossus</taxon>
    </lineage>
</organism>
<dbReference type="InterPro" id="IPR001254">
    <property type="entry name" value="Trypsin_dom"/>
</dbReference>
<dbReference type="InterPro" id="IPR009003">
    <property type="entry name" value="Peptidase_S1_PA"/>
</dbReference>
<keyword evidence="3" id="KW-1185">Reference proteome</keyword>
<evidence type="ECO:0000313" key="3">
    <source>
        <dbReference type="Proteomes" id="UP000694865"/>
    </source>
</evidence>
<dbReference type="PANTHER" id="PTHR24250">
    <property type="entry name" value="CHYMOTRYPSIN-RELATED"/>
    <property type="match status" value="1"/>
</dbReference>
<protein>
    <submittedName>
        <fullName evidence="4">Transmembrane protease serine 9-like</fullName>
    </submittedName>
</protein>
<evidence type="ECO:0000313" key="4">
    <source>
        <dbReference type="RefSeq" id="XP_006811792.1"/>
    </source>
</evidence>
<dbReference type="Pfam" id="PF00089">
    <property type="entry name" value="Trypsin"/>
    <property type="match status" value="1"/>
</dbReference>